<protein>
    <submittedName>
        <fullName evidence="1">Uncharacterized protein</fullName>
    </submittedName>
</protein>
<organism evidence="1">
    <name type="scientific">Anguilla anguilla</name>
    <name type="common">European freshwater eel</name>
    <name type="synonym">Muraena anguilla</name>
    <dbReference type="NCBI Taxonomy" id="7936"/>
    <lineage>
        <taxon>Eukaryota</taxon>
        <taxon>Metazoa</taxon>
        <taxon>Chordata</taxon>
        <taxon>Craniata</taxon>
        <taxon>Vertebrata</taxon>
        <taxon>Euteleostomi</taxon>
        <taxon>Actinopterygii</taxon>
        <taxon>Neopterygii</taxon>
        <taxon>Teleostei</taxon>
        <taxon>Anguilliformes</taxon>
        <taxon>Anguillidae</taxon>
        <taxon>Anguilla</taxon>
    </lineage>
</organism>
<dbReference type="EMBL" id="GBXM01066785">
    <property type="protein sequence ID" value="JAH41792.1"/>
    <property type="molecule type" value="Transcribed_RNA"/>
</dbReference>
<sequence length="38" mass="4506">MQTNCSNGIQFLSVYRLRIKHPLTHAIFKMIQNSEAEW</sequence>
<accession>A0A0E9SKP8</accession>
<dbReference type="AlphaFoldDB" id="A0A0E9SKP8"/>
<proteinExistence type="predicted"/>
<reference evidence="1" key="2">
    <citation type="journal article" date="2015" name="Fish Shellfish Immunol.">
        <title>Early steps in the European eel (Anguilla anguilla)-Vibrio vulnificus interaction in the gills: Role of the RtxA13 toxin.</title>
        <authorList>
            <person name="Callol A."/>
            <person name="Pajuelo D."/>
            <person name="Ebbesson L."/>
            <person name="Teles M."/>
            <person name="MacKenzie S."/>
            <person name="Amaro C."/>
        </authorList>
    </citation>
    <scope>NUCLEOTIDE SEQUENCE</scope>
</reference>
<reference evidence="1" key="1">
    <citation type="submission" date="2014-11" db="EMBL/GenBank/DDBJ databases">
        <authorList>
            <person name="Amaro Gonzalez C."/>
        </authorList>
    </citation>
    <scope>NUCLEOTIDE SEQUENCE</scope>
</reference>
<name>A0A0E9SKP8_ANGAN</name>
<evidence type="ECO:0000313" key="1">
    <source>
        <dbReference type="EMBL" id="JAH41792.1"/>
    </source>
</evidence>